<dbReference type="Gene3D" id="3.30.70.270">
    <property type="match status" value="1"/>
</dbReference>
<keyword evidence="5" id="KW-0808">Transferase</keyword>
<dbReference type="EMBL" id="CP037920">
    <property type="protein sequence ID" value="QDT99848.1"/>
    <property type="molecule type" value="Genomic_DNA"/>
</dbReference>
<accession>A0A517W3M6</accession>
<keyword evidence="5" id="KW-0548">Nucleotidyltransferase</keyword>
<dbReference type="SMART" id="SM00267">
    <property type="entry name" value="GGDEF"/>
    <property type="match status" value="1"/>
</dbReference>
<dbReference type="InterPro" id="IPR037257">
    <property type="entry name" value="T2SS_E_N_sf"/>
</dbReference>
<dbReference type="Pfam" id="PF08668">
    <property type="entry name" value="HDOD"/>
    <property type="match status" value="1"/>
</dbReference>
<dbReference type="InterPro" id="IPR050469">
    <property type="entry name" value="Diguanylate_Cyclase"/>
</dbReference>
<evidence type="ECO:0000256" key="2">
    <source>
        <dbReference type="ARBA" id="ARBA00034247"/>
    </source>
</evidence>
<dbReference type="Proteomes" id="UP000318704">
    <property type="component" value="Chromosome"/>
</dbReference>
<evidence type="ECO:0000313" key="6">
    <source>
        <dbReference type="Proteomes" id="UP000318704"/>
    </source>
</evidence>
<organism evidence="5 6">
    <name type="scientific">Gimesia aquarii</name>
    <dbReference type="NCBI Taxonomy" id="2527964"/>
    <lineage>
        <taxon>Bacteria</taxon>
        <taxon>Pseudomonadati</taxon>
        <taxon>Planctomycetota</taxon>
        <taxon>Planctomycetia</taxon>
        <taxon>Planctomycetales</taxon>
        <taxon>Planctomycetaceae</taxon>
        <taxon>Gimesia</taxon>
    </lineage>
</organism>
<dbReference type="InterPro" id="IPR013976">
    <property type="entry name" value="HDOD"/>
</dbReference>
<dbReference type="SUPFAM" id="SSF160246">
    <property type="entry name" value="EspE N-terminal domain-like"/>
    <property type="match status" value="1"/>
</dbReference>
<dbReference type="PROSITE" id="PS50887">
    <property type="entry name" value="GGDEF"/>
    <property type="match status" value="1"/>
</dbReference>
<reference evidence="5 6" key="1">
    <citation type="submission" date="2019-03" db="EMBL/GenBank/DDBJ databases">
        <title>Deep-cultivation of Planctomycetes and their phenomic and genomic characterization uncovers novel biology.</title>
        <authorList>
            <person name="Wiegand S."/>
            <person name="Jogler M."/>
            <person name="Boedeker C."/>
            <person name="Pinto D."/>
            <person name="Vollmers J."/>
            <person name="Rivas-Marin E."/>
            <person name="Kohn T."/>
            <person name="Peeters S.H."/>
            <person name="Heuer A."/>
            <person name="Rast P."/>
            <person name="Oberbeckmann S."/>
            <person name="Bunk B."/>
            <person name="Jeske O."/>
            <person name="Meyerdierks A."/>
            <person name="Storesund J.E."/>
            <person name="Kallscheuer N."/>
            <person name="Luecker S."/>
            <person name="Lage O.M."/>
            <person name="Pohl T."/>
            <person name="Merkel B.J."/>
            <person name="Hornburger P."/>
            <person name="Mueller R.-W."/>
            <person name="Bruemmer F."/>
            <person name="Labrenz M."/>
            <person name="Spormann A.M."/>
            <person name="Op den Camp H."/>
            <person name="Overmann J."/>
            <person name="Amann R."/>
            <person name="Jetten M.S.M."/>
            <person name="Mascher T."/>
            <person name="Medema M.H."/>
            <person name="Devos D.P."/>
            <person name="Kaster A.-K."/>
            <person name="Ovreas L."/>
            <person name="Rohde M."/>
            <person name="Galperin M.Y."/>
            <person name="Jogler C."/>
        </authorList>
    </citation>
    <scope>NUCLEOTIDE SEQUENCE [LARGE SCALE GENOMIC DNA]</scope>
    <source>
        <strain evidence="5 6">V144</strain>
    </source>
</reference>
<dbReference type="EC" id="2.7.7.65" evidence="1"/>
<dbReference type="PANTHER" id="PTHR45138:SF9">
    <property type="entry name" value="DIGUANYLATE CYCLASE DGCM-RELATED"/>
    <property type="match status" value="1"/>
</dbReference>
<evidence type="ECO:0000259" key="3">
    <source>
        <dbReference type="PROSITE" id="PS50887"/>
    </source>
</evidence>
<name>A0A517W3M6_9PLAN</name>
<dbReference type="AlphaFoldDB" id="A0A517W3M6"/>
<gene>
    <name evidence="5" type="primary">dosC</name>
    <name evidence="5" type="ORF">V144x_53610</name>
</gene>
<dbReference type="InterPro" id="IPR029787">
    <property type="entry name" value="Nucleotide_cyclase"/>
</dbReference>
<dbReference type="Gene3D" id="1.10.3210.10">
    <property type="entry name" value="Hypothetical protein af1432"/>
    <property type="match status" value="1"/>
</dbReference>
<dbReference type="CDD" id="cd01949">
    <property type="entry name" value="GGDEF"/>
    <property type="match status" value="1"/>
</dbReference>
<evidence type="ECO:0000313" key="5">
    <source>
        <dbReference type="EMBL" id="QDT99848.1"/>
    </source>
</evidence>
<dbReference type="InterPro" id="IPR000160">
    <property type="entry name" value="GGDEF_dom"/>
</dbReference>
<protein>
    <recommendedName>
        <fullName evidence="1">diguanylate cyclase</fullName>
        <ecNumber evidence="1">2.7.7.65</ecNumber>
    </recommendedName>
</protein>
<dbReference type="NCBIfam" id="TIGR00254">
    <property type="entry name" value="GGDEF"/>
    <property type="match status" value="1"/>
</dbReference>
<dbReference type="InterPro" id="IPR043128">
    <property type="entry name" value="Rev_trsase/Diguanyl_cyclase"/>
</dbReference>
<dbReference type="PANTHER" id="PTHR45138">
    <property type="entry name" value="REGULATORY COMPONENTS OF SENSORY TRANSDUCTION SYSTEM"/>
    <property type="match status" value="1"/>
</dbReference>
<dbReference type="GO" id="GO:0052621">
    <property type="term" value="F:diguanylate cyclase activity"/>
    <property type="evidence" value="ECO:0007669"/>
    <property type="project" value="UniProtKB-EC"/>
</dbReference>
<evidence type="ECO:0000256" key="1">
    <source>
        <dbReference type="ARBA" id="ARBA00012528"/>
    </source>
</evidence>
<feature type="domain" description="GGDEF" evidence="3">
    <location>
        <begin position="372"/>
        <end position="508"/>
    </location>
</feature>
<feature type="domain" description="HDOD" evidence="4">
    <location>
        <begin position="13"/>
        <end position="208"/>
    </location>
</feature>
<evidence type="ECO:0000259" key="4">
    <source>
        <dbReference type="PROSITE" id="PS51833"/>
    </source>
</evidence>
<dbReference type="Pfam" id="PF00990">
    <property type="entry name" value="GGDEF"/>
    <property type="match status" value="1"/>
</dbReference>
<dbReference type="RefSeq" id="WP_144989722.1">
    <property type="nucleotide sequence ID" value="NZ_CP037920.1"/>
</dbReference>
<proteinExistence type="predicted"/>
<dbReference type="PROSITE" id="PS51833">
    <property type="entry name" value="HDOD"/>
    <property type="match status" value="1"/>
</dbReference>
<dbReference type="KEGG" id="gaw:V144x_53610"/>
<dbReference type="SUPFAM" id="SSF109604">
    <property type="entry name" value="HD-domain/PDEase-like"/>
    <property type="match status" value="1"/>
</dbReference>
<dbReference type="FunFam" id="3.30.70.270:FF:000001">
    <property type="entry name" value="Diguanylate cyclase domain protein"/>
    <property type="match status" value="1"/>
</dbReference>
<sequence>MISPEKIWSSDQLPTLPAVAVKLLELSKDSDTDIKDVIETIKADPAITAKILKASNSSFFSLRSECKGIERAVPLLGTMVVTSLALSFSLSESAITEGPLKPRFDSYWKQSIIQSAAAELLAAKLGNELQHDSFLIGLLQDIGHLAMLRSIPDELVNVLEQAEEQQRDTAELETEILGINHAEVGVKMMERWQMSEQFKTAIQHHHDTFEELQELKSHPEFNAIITIATSAAIGDYFCSPNSGLALQRLQDLTTEFFEMPHNDLHGFLESVQARFEEAAQVFQVNMDDIGSPYEIMATANEQLVRLTMKAQVDSTQASARQAVIEEQKVQLETENKQLQSKAVHDPLTKVYNRSFFNEAFEKEIYNCARTATPIGIVFADIDHFKQLNDTYGHQFGDLVLQRVAKIANESTRRSDVFCRYGGEEFVVMVSSPTETGIQELAERLRALIENEVIEFEGKRVPVTASLGAVVGIPSRNTAGLEERLIAEADEAMYESKANGRNQVHIRSIIRKADRELQQLVKRSRFSRWLVTKKIFDIPTISKALLKCPKQGPLVKLGELAIAEKLLTAEEVAQILETQKENGQRFGEITIQQKLLTQEQVAYLLALQIEPPIALGKTLITLELLESTHTAELVKQYLAETKDSSAPLEERRQEPVKS</sequence>
<dbReference type="SUPFAM" id="SSF55073">
    <property type="entry name" value="Nucleotide cyclase"/>
    <property type="match status" value="1"/>
</dbReference>
<comment type="catalytic activity">
    <reaction evidence="2">
        <text>2 GTP = 3',3'-c-di-GMP + 2 diphosphate</text>
        <dbReference type="Rhea" id="RHEA:24898"/>
        <dbReference type="ChEBI" id="CHEBI:33019"/>
        <dbReference type="ChEBI" id="CHEBI:37565"/>
        <dbReference type="ChEBI" id="CHEBI:58805"/>
        <dbReference type="EC" id="2.7.7.65"/>
    </reaction>
</comment>